<sequence>MGYKEGNDLSPMGPDGNIEASDYDYVDTWKAIEEVQKKCLAKSIGISNFNCRQIERLLEKTSIVPVVNQVECHPYLNQSRLMEYCNSKGIKITAYSPLGSPRRPGIKSDDPVLLSDPRLEAIAKKYNKSPAQIAIKYQIQRGNIVIPKSATKSRLQENFCVFDFDMSAEDMCVIDSFNINLRLIIMEGSNQAPFYPFNDEY</sequence>
<protein>
    <recommendedName>
        <fullName evidence="1">NADP-dependent oxidoreductase domain-containing protein</fullName>
    </recommendedName>
</protein>
<dbReference type="PANTHER" id="PTHR43827:SF14">
    <property type="entry name" value="NADP-DEPENDENT OXIDOREDUCTASE DOMAIN-CONTAINING PROTEIN"/>
    <property type="match status" value="1"/>
</dbReference>
<evidence type="ECO:0000313" key="3">
    <source>
        <dbReference type="Proteomes" id="UP001329430"/>
    </source>
</evidence>
<proteinExistence type="predicted"/>
<dbReference type="Proteomes" id="UP001329430">
    <property type="component" value="Chromosome 1"/>
</dbReference>
<comment type="caution">
    <text evidence="2">The sequence shown here is derived from an EMBL/GenBank/DDBJ whole genome shotgun (WGS) entry which is preliminary data.</text>
</comment>
<dbReference type="InterPro" id="IPR018170">
    <property type="entry name" value="Aldo/ket_reductase_CS"/>
</dbReference>
<accession>A0AAN7VV94</accession>
<dbReference type="EMBL" id="JAVRBK010000001">
    <property type="protein sequence ID" value="KAK5650294.1"/>
    <property type="molecule type" value="Genomic_DNA"/>
</dbReference>
<gene>
    <name evidence="2" type="ORF">RI129_001323</name>
</gene>
<keyword evidence="3" id="KW-1185">Reference proteome</keyword>
<dbReference type="GO" id="GO:0016491">
    <property type="term" value="F:oxidoreductase activity"/>
    <property type="evidence" value="ECO:0007669"/>
    <property type="project" value="InterPro"/>
</dbReference>
<dbReference type="InterPro" id="IPR023210">
    <property type="entry name" value="NADP_OxRdtase_dom"/>
</dbReference>
<dbReference type="PANTHER" id="PTHR43827">
    <property type="entry name" value="2,5-DIKETO-D-GLUCONIC ACID REDUCTASE"/>
    <property type="match status" value="1"/>
</dbReference>
<dbReference type="InterPro" id="IPR020471">
    <property type="entry name" value="AKR"/>
</dbReference>
<organism evidence="2 3">
    <name type="scientific">Pyrocoelia pectoralis</name>
    <dbReference type="NCBI Taxonomy" id="417401"/>
    <lineage>
        <taxon>Eukaryota</taxon>
        <taxon>Metazoa</taxon>
        <taxon>Ecdysozoa</taxon>
        <taxon>Arthropoda</taxon>
        <taxon>Hexapoda</taxon>
        <taxon>Insecta</taxon>
        <taxon>Pterygota</taxon>
        <taxon>Neoptera</taxon>
        <taxon>Endopterygota</taxon>
        <taxon>Coleoptera</taxon>
        <taxon>Polyphaga</taxon>
        <taxon>Elateriformia</taxon>
        <taxon>Elateroidea</taxon>
        <taxon>Lampyridae</taxon>
        <taxon>Lampyrinae</taxon>
        <taxon>Pyrocoelia</taxon>
    </lineage>
</organism>
<name>A0AAN7VV94_9COLE</name>
<evidence type="ECO:0000259" key="1">
    <source>
        <dbReference type="Pfam" id="PF00248"/>
    </source>
</evidence>
<dbReference type="Gene3D" id="3.20.20.100">
    <property type="entry name" value="NADP-dependent oxidoreductase domain"/>
    <property type="match status" value="1"/>
</dbReference>
<evidence type="ECO:0000313" key="2">
    <source>
        <dbReference type="EMBL" id="KAK5650294.1"/>
    </source>
</evidence>
<dbReference type="PRINTS" id="PR00069">
    <property type="entry name" value="ALDKETRDTASE"/>
</dbReference>
<dbReference type="AlphaFoldDB" id="A0AAN7VV94"/>
<feature type="domain" description="NADP-dependent oxidoreductase" evidence="1">
    <location>
        <begin position="22"/>
        <end position="178"/>
    </location>
</feature>
<dbReference type="PROSITE" id="PS00063">
    <property type="entry name" value="ALDOKETO_REDUCTASE_3"/>
    <property type="match status" value="1"/>
</dbReference>
<reference evidence="2 3" key="1">
    <citation type="journal article" date="2024" name="Insects">
        <title>An Improved Chromosome-Level Genome Assembly of the Firefly Pyrocoelia pectoralis.</title>
        <authorList>
            <person name="Fu X."/>
            <person name="Meyer-Rochow V.B."/>
            <person name="Ballantyne L."/>
            <person name="Zhu X."/>
        </authorList>
    </citation>
    <scope>NUCLEOTIDE SEQUENCE [LARGE SCALE GENOMIC DNA]</scope>
    <source>
        <strain evidence="2">XCY_ONT2</strain>
    </source>
</reference>
<dbReference type="Pfam" id="PF00248">
    <property type="entry name" value="Aldo_ket_red"/>
    <property type="match status" value="1"/>
</dbReference>
<dbReference type="InterPro" id="IPR036812">
    <property type="entry name" value="NAD(P)_OxRdtase_dom_sf"/>
</dbReference>
<dbReference type="PROSITE" id="PS00062">
    <property type="entry name" value="ALDOKETO_REDUCTASE_2"/>
    <property type="match status" value="1"/>
</dbReference>
<dbReference type="SUPFAM" id="SSF51430">
    <property type="entry name" value="NAD(P)-linked oxidoreductase"/>
    <property type="match status" value="1"/>
</dbReference>